<keyword evidence="2" id="KW-1185">Reference proteome</keyword>
<dbReference type="EMBL" id="JAMKFB020000011">
    <property type="protein sequence ID" value="KAL0180926.1"/>
    <property type="molecule type" value="Genomic_DNA"/>
</dbReference>
<accession>A0ABD0Q484</accession>
<dbReference type="SUPFAM" id="SSF49899">
    <property type="entry name" value="Concanavalin A-like lectins/glucanases"/>
    <property type="match status" value="1"/>
</dbReference>
<sequence>STGSFLMLPADYIMESLSIRLQFRTWNQEGLLFSVPLSRDPDPVNLLLHLSQARLLLSLSGGPQNSAQVFS</sequence>
<organism evidence="1 2">
    <name type="scientific">Cirrhinus mrigala</name>
    <name type="common">Mrigala</name>
    <dbReference type="NCBI Taxonomy" id="683832"/>
    <lineage>
        <taxon>Eukaryota</taxon>
        <taxon>Metazoa</taxon>
        <taxon>Chordata</taxon>
        <taxon>Craniata</taxon>
        <taxon>Vertebrata</taxon>
        <taxon>Euteleostomi</taxon>
        <taxon>Actinopterygii</taxon>
        <taxon>Neopterygii</taxon>
        <taxon>Teleostei</taxon>
        <taxon>Ostariophysi</taxon>
        <taxon>Cypriniformes</taxon>
        <taxon>Cyprinidae</taxon>
        <taxon>Labeoninae</taxon>
        <taxon>Labeonini</taxon>
        <taxon>Cirrhinus</taxon>
    </lineage>
</organism>
<dbReference type="AlphaFoldDB" id="A0ABD0Q484"/>
<dbReference type="InterPro" id="IPR013320">
    <property type="entry name" value="ConA-like_dom_sf"/>
</dbReference>
<dbReference type="Proteomes" id="UP001529510">
    <property type="component" value="Unassembled WGS sequence"/>
</dbReference>
<reference evidence="1 2" key="1">
    <citation type="submission" date="2024-05" db="EMBL/GenBank/DDBJ databases">
        <title>Genome sequencing and assembly of Indian major carp, Cirrhinus mrigala (Hamilton, 1822).</title>
        <authorList>
            <person name="Mohindra V."/>
            <person name="Chowdhury L.M."/>
            <person name="Lal K."/>
            <person name="Jena J.K."/>
        </authorList>
    </citation>
    <scope>NUCLEOTIDE SEQUENCE [LARGE SCALE GENOMIC DNA]</scope>
    <source>
        <strain evidence="1">CM1030</strain>
        <tissue evidence="1">Blood</tissue>
    </source>
</reference>
<gene>
    <name evidence="1" type="ORF">M9458_023332</name>
</gene>
<comment type="caution">
    <text evidence="1">The sequence shown here is derived from an EMBL/GenBank/DDBJ whole genome shotgun (WGS) entry which is preliminary data.</text>
</comment>
<evidence type="ECO:0000313" key="1">
    <source>
        <dbReference type="EMBL" id="KAL0180926.1"/>
    </source>
</evidence>
<evidence type="ECO:0000313" key="2">
    <source>
        <dbReference type="Proteomes" id="UP001529510"/>
    </source>
</evidence>
<feature type="non-terminal residue" evidence="1">
    <location>
        <position position="71"/>
    </location>
</feature>
<feature type="non-terminal residue" evidence="1">
    <location>
        <position position="1"/>
    </location>
</feature>
<protein>
    <submittedName>
        <fullName evidence="1">Uncharacterized protein</fullName>
    </submittedName>
</protein>
<name>A0ABD0Q484_CIRMR</name>
<proteinExistence type="predicted"/>
<dbReference type="Gene3D" id="2.60.120.200">
    <property type="match status" value="1"/>
</dbReference>